<comment type="caution">
    <text evidence="2">The sequence shown here is derived from an EMBL/GenBank/DDBJ whole genome shotgun (WGS) entry which is preliminary data.</text>
</comment>
<sequence>MCGPATLVDVRNPSEGRARGLAWIIAAVLAWTVNPAVLLFVLLPTGIRKDCSRIPGTDDYPPDCPREGLVYLAAAAVIFLWVYFTGFAALVAGALEGSRRRFAKVVPAVLVTIAMPWAMVGFAIGNGIAQWVTAAADRRVRTG</sequence>
<keyword evidence="1" id="KW-1133">Transmembrane helix</keyword>
<accession>A0ABQ3YU77</accession>
<protein>
    <submittedName>
        <fullName evidence="2">Uncharacterized protein</fullName>
    </submittedName>
</protein>
<organism evidence="2 3">
    <name type="scientific">Paractinoplanes durhamensis</name>
    <dbReference type="NCBI Taxonomy" id="113563"/>
    <lineage>
        <taxon>Bacteria</taxon>
        <taxon>Bacillati</taxon>
        <taxon>Actinomycetota</taxon>
        <taxon>Actinomycetes</taxon>
        <taxon>Micromonosporales</taxon>
        <taxon>Micromonosporaceae</taxon>
        <taxon>Paractinoplanes</taxon>
    </lineage>
</organism>
<feature type="transmembrane region" description="Helical" evidence="1">
    <location>
        <begin position="69"/>
        <end position="93"/>
    </location>
</feature>
<evidence type="ECO:0000313" key="2">
    <source>
        <dbReference type="EMBL" id="GIE01122.1"/>
    </source>
</evidence>
<proteinExistence type="predicted"/>
<dbReference type="EMBL" id="BOML01000021">
    <property type="protein sequence ID" value="GIE01122.1"/>
    <property type="molecule type" value="Genomic_DNA"/>
</dbReference>
<keyword evidence="1" id="KW-0472">Membrane</keyword>
<name>A0ABQ3YU77_9ACTN</name>
<gene>
    <name evidence="2" type="ORF">Adu01nite_24720</name>
</gene>
<feature type="transmembrane region" description="Helical" evidence="1">
    <location>
        <begin position="105"/>
        <end position="124"/>
    </location>
</feature>
<evidence type="ECO:0000256" key="1">
    <source>
        <dbReference type="SAM" id="Phobius"/>
    </source>
</evidence>
<dbReference type="Proteomes" id="UP000637628">
    <property type="component" value="Unassembled WGS sequence"/>
</dbReference>
<reference evidence="2 3" key="1">
    <citation type="submission" date="2021-01" db="EMBL/GenBank/DDBJ databases">
        <title>Whole genome shotgun sequence of Actinoplanes durhamensis NBRC 14914.</title>
        <authorList>
            <person name="Komaki H."/>
            <person name="Tamura T."/>
        </authorList>
    </citation>
    <scope>NUCLEOTIDE SEQUENCE [LARGE SCALE GENOMIC DNA]</scope>
    <source>
        <strain evidence="2 3">NBRC 14914</strain>
    </source>
</reference>
<feature type="transmembrane region" description="Helical" evidence="1">
    <location>
        <begin position="21"/>
        <end position="43"/>
    </location>
</feature>
<evidence type="ECO:0000313" key="3">
    <source>
        <dbReference type="Proteomes" id="UP000637628"/>
    </source>
</evidence>
<keyword evidence="3" id="KW-1185">Reference proteome</keyword>
<keyword evidence="1" id="KW-0812">Transmembrane</keyword>